<dbReference type="Pfam" id="PF02934">
    <property type="entry name" value="GatB_N"/>
    <property type="match status" value="1"/>
</dbReference>
<evidence type="ECO:0000256" key="2">
    <source>
        <dbReference type="ARBA" id="ARBA00011123"/>
    </source>
</evidence>
<evidence type="ECO:0000256" key="5">
    <source>
        <dbReference type="ARBA" id="ARBA00022840"/>
    </source>
</evidence>
<comment type="catalytic activity">
    <reaction evidence="9">
        <text>L-glutamyl-tRNA(Gln) + L-glutamine + ATP + H2O = L-glutaminyl-tRNA(Gln) + L-glutamate + ADP + phosphate + H(+)</text>
        <dbReference type="Rhea" id="RHEA:17521"/>
        <dbReference type="Rhea" id="RHEA-COMP:9681"/>
        <dbReference type="Rhea" id="RHEA-COMP:9684"/>
        <dbReference type="ChEBI" id="CHEBI:15377"/>
        <dbReference type="ChEBI" id="CHEBI:15378"/>
        <dbReference type="ChEBI" id="CHEBI:29985"/>
        <dbReference type="ChEBI" id="CHEBI:30616"/>
        <dbReference type="ChEBI" id="CHEBI:43474"/>
        <dbReference type="ChEBI" id="CHEBI:58359"/>
        <dbReference type="ChEBI" id="CHEBI:78520"/>
        <dbReference type="ChEBI" id="CHEBI:78521"/>
        <dbReference type="ChEBI" id="CHEBI:456216"/>
    </reaction>
</comment>
<dbReference type="PANTHER" id="PTHR11659:SF0">
    <property type="entry name" value="GLUTAMYL-TRNA(GLN) AMIDOTRANSFERASE SUBUNIT B, MITOCHONDRIAL"/>
    <property type="match status" value="1"/>
</dbReference>
<dbReference type="InterPro" id="IPR023168">
    <property type="entry name" value="GatB_Yqey_C_2"/>
</dbReference>
<dbReference type="AlphaFoldDB" id="A0A381NLA9"/>
<dbReference type="GO" id="GO:0006412">
    <property type="term" value="P:translation"/>
    <property type="evidence" value="ECO:0007669"/>
    <property type="project" value="UniProtKB-KW"/>
</dbReference>
<dbReference type="InterPro" id="IPR003789">
    <property type="entry name" value="Asn/Gln_tRNA_amidoTrase-B-like"/>
</dbReference>
<dbReference type="Pfam" id="PF02637">
    <property type="entry name" value="GatB_Yqey"/>
    <property type="match status" value="1"/>
</dbReference>
<dbReference type="EMBL" id="UINC01000443">
    <property type="protein sequence ID" value="SUZ55365.1"/>
    <property type="molecule type" value="Genomic_DNA"/>
</dbReference>
<dbReference type="InterPro" id="IPR017959">
    <property type="entry name" value="Asn/Gln-tRNA_amidoTrfase_suB/E"/>
</dbReference>
<dbReference type="InterPro" id="IPR018027">
    <property type="entry name" value="Asn/Gln_amidotransferase"/>
</dbReference>
<protein>
    <recommendedName>
        <fullName evidence="10">Asn/Gln amidotransferase domain-containing protein</fullName>
    </recommendedName>
</protein>
<evidence type="ECO:0000256" key="4">
    <source>
        <dbReference type="ARBA" id="ARBA00022741"/>
    </source>
</evidence>
<dbReference type="NCBIfam" id="NF004014">
    <property type="entry name" value="PRK05477.1-4"/>
    <property type="match status" value="1"/>
</dbReference>
<evidence type="ECO:0000256" key="3">
    <source>
        <dbReference type="ARBA" id="ARBA00022598"/>
    </source>
</evidence>
<dbReference type="FunFam" id="1.10.10.410:FF:000001">
    <property type="entry name" value="Aspartyl/glutamyl-tRNA(Asn/Gln) amidotransferase subunit B"/>
    <property type="match status" value="1"/>
</dbReference>
<dbReference type="SUPFAM" id="SSF89095">
    <property type="entry name" value="GatB/YqeY motif"/>
    <property type="match status" value="1"/>
</dbReference>
<dbReference type="PANTHER" id="PTHR11659">
    <property type="entry name" value="GLUTAMYL-TRNA GLN AMIDOTRANSFERASE SUBUNIT B MITOCHONDRIAL AND PROKARYOTIC PET112-RELATED"/>
    <property type="match status" value="1"/>
</dbReference>
<comment type="subunit">
    <text evidence="2">Heterotrimer of A, B and C subunits.</text>
</comment>
<gene>
    <name evidence="11" type="ORF">METZ01_LOCUS8219</name>
</gene>
<feature type="domain" description="Asn/Gln amidotransferase" evidence="10">
    <location>
        <begin position="328"/>
        <end position="475"/>
    </location>
</feature>
<dbReference type="InterPro" id="IPR042114">
    <property type="entry name" value="GatB_C_1"/>
</dbReference>
<sequence>MQFEPVVGLEIHVQLATASKIFCSCSTEFGKPPNANTCPVCLGLPGALPVLNSQVPEFAAQLGLALNCDIRMDSQFARKNYFYPDLPKAYQISQFDRPICENGWLEIETESRGKSRIGITRIHMEEDAGKLIHADGSDESLVDLNRAGVPLLEIVSEPDVRSAEEAKAYMEKIHAIATTIGVSDGDMEKGHLRCDANVSLRPLGQEEFGTRTETKNLNSFRFVQQAISYEMERQREEILDGKKIVQETRLWDSDRKVTFSMRSKEEADEYRYFPDPDLPIVHLSSELIETFRNNLPELPDAKRLRFIEEHGLSTNDAEFLSASREISEYFEKVLALEASPKLACNWIIGDLTRVMNESGKTLKDINLSPEHLADLTKFIESGEISSKIAKTVFEEMLASAKAPEVIIEEKGLKQISDEGELGRIASELLAANPEQVEQYRAGKTKVIGFFVGQMMKQTRGRGNPAVINRLLKEKLDG</sequence>
<proteinExistence type="inferred from homology"/>
<dbReference type="InterPro" id="IPR006075">
    <property type="entry name" value="Asn/Gln-tRNA_Trfase_suB/E_cat"/>
</dbReference>
<evidence type="ECO:0000256" key="7">
    <source>
        <dbReference type="ARBA" id="ARBA00024799"/>
    </source>
</evidence>
<keyword evidence="4" id="KW-0547">Nucleotide-binding</keyword>
<name>A0A381NLA9_9ZZZZ</name>
<reference evidence="11" key="1">
    <citation type="submission" date="2018-05" db="EMBL/GenBank/DDBJ databases">
        <authorList>
            <person name="Lanie J.A."/>
            <person name="Ng W.-L."/>
            <person name="Kazmierczak K.M."/>
            <person name="Andrzejewski T.M."/>
            <person name="Davidsen T.M."/>
            <person name="Wayne K.J."/>
            <person name="Tettelin H."/>
            <person name="Glass J.I."/>
            <person name="Rusch D."/>
            <person name="Podicherti R."/>
            <person name="Tsui H.-C.T."/>
            <person name="Winkler M.E."/>
        </authorList>
    </citation>
    <scope>NUCLEOTIDE SEQUENCE</scope>
</reference>
<dbReference type="Gene3D" id="1.10.150.380">
    <property type="entry name" value="GatB domain, N-terminal subdomain"/>
    <property type="match status" value="1"/>
</dbReference>
<accession>A0A381NLA9</accession>
<keyword evidence="6" id="KW-0648">Protein biosynthesis</keyword>
<evidence type="ECO:0000256" key="1">
    <source>
        <dbReference type="ARBA" id="ARBA00005306"/>
    </source>
</evidence>
<evidence type="ECO:0000313" key="11">
    <source>
        <dbReference type="EMBL" id="SUZ55365.1"/>
    </source>
</evidence>
<evidence type="ECO:0000256" key="6">
    <source>
        <dbReference type="ARBA" id="ARBA00022917"/>
    </source>
</evidence>
<dbReference type="SUPFAM" id="SSF55931">
    <property type="entry name" value="Glutamine synthetase/guanido kinase"/>
    <property type="match status" value="1"/>
</dbReference>
<dbReference type="PROSITE" id="PS01234">
    <property type="entry name" value="GATB"/>
    <property type="match status" value="1"/>
</dbReference>
<comment type="similarity">
    <text evidence="1">Belongs to the GatB/GatE family. GatB subfamily.</text>
</comment>
<evidence type="ECO:0000259" key="10">
    <source>
        <dbReference type="SMART" id="SM00845"/>
    </source>
</evidence>
<evidence type="ECO:0000256" key="9">
    <source>
        <dbReference type="ARBA" id="ARBA00047913"/>
    </source>
</evidence>
<dbReference type="NCBIfam" id="TIGR00133">
    <property type="entry name" value="gatB"/>
    <property type="match status" value="1"/>
</dbReference>
<comment type="function">
    <text evidence="7">Allows the formation of correctly charged Asn-tRNA(Asn) or Gln-tRNA(Gln) through the transamidation of misacylated Asp-tRNA(Asn) or Glu-tRNA(Gln) in organisms which lack either or both of asparaginyl-tRNA or glutaminyl-tRNA synthetases. The reaction takes place in the presence of glutamine and ATP through an activated phospho-Asp-tRNA(Asn) or phospho-Glu-tRNA(Gln).</text>
</comment>
<dbReference type="FunFam" id="1.10.150.380:FF:000001">
    <property type="entry name" value="Aspartyl/glutamyl-tRNA(Asn/Gln) amidotransferase subunit B"/>
    <property type="match status" value="1"/>
</dbReference>
<dbReference type="Gene3D" id="1.10.10.410">
    <property type="match status" value="1"/>
</dbReference>
<evidence type="ECO:0000256" key="8">
    <source>
        <dbReference type="ARBA" id="ARBA00047380"/>
    </source>
</evidence>
<dbReference type="InterPro" id="IPR017958">
    <property type="entry name" value="Gln-tRNA_amidoTrfase_suB_CS"/>
</dbReference>
<dbReference type="GO" id="GO:0005524">
    <property type="term" value="F:ATP binding"/>
    <property type="evidence" value="ECO:0007669"/>
    <property type="project" value="UniProtKB-KW"/>
</dbReference>
<comment type="catalytic activity">
    <reaction evidence="8">
        <text>L-aspartyl-tRNA(Asn) + L-glutamine + ATP + H2O = L-asparaginyl-tRNA(Asn) + L-glutamate + ADP + phosphate + 2 H(+)</text>
        <dbReference type="Rhea" id="RHEA:14513"/>
        <dbReference type="Rhea" id="RHEA-COMP:9674"/>
        <dbReference type="Rhea" id="RHEA-COMP:9677"/>
        <dbReference type="ChEBI" id="CHEBI:15377"/>
        <dbReference type="ChEBI" id="CHEBI:15378"/>
        <dbReference type="ChEBI" id="CHEBI:29985"/>
        <dbReference type="ChEBI" id="CHEBI:30616"/>
        <dbReference type="ChEBI" id="CHEBI:43474"/>
        <dbReference type="ChEBI" id="CHEBI:58359"/>
        <dbReference type="ChEBI" id="CHEBI:78515"/>
        <dbReference type="ChEBI" id="CHEBI:78516"/>
        <dbReference type="ChEBI" id="CHEBI:456216"/>
    </reaction>
</comment>
<keyword evidence="3" id="KW-0436">Ligase</keyword>
<dbReference type="SMART" id="SM00845">
    <property type="entry name" value="GatB_Yqey"/>
    <property type="match status" value="1"/>
</dbReference>
<dbReference type="GO" id="GO:0050567">
    <property type="term" value="F:glutaminyl-tRNA synthase (glutamine-hydrolyzing) activity"/>
    <property type="evidence" value="ECO:0007669"/>
    <property type="project" value="TreeGrafter"/>
</dbReference>
<dbReference type="GO" id="GO:0070681">
    <property type="term" value="P:glutaminyl-tRNAGln biosynthesis via transamidation"/>
    <property type="evidence" value="ECO:0007669"/>
    <property type="project" value="TreeGrafter"/>
</dbReference>
<dbReference type="HAMAP" id="MF_00121">
    <property type="entry name" value="GatB"/>
    <property type="match status" value="1"/>
</dbReference>
<dbReference type="NCBIfam" id="NF004012">
    <property type="entry name" value="PRK05477.1-2"/>
    <property type="match status" value="1"/>
</dbReference>
<organism evidence="11">
    <name type="scientific">marine metagenome</name>
    <dbReference type="NCBI Taxonomy" id="408172"/>
    <lineage>
        <taxon>unclassified sequences</taxon>
        <taxon>metagenomes</taxon>
        <taxon>ecological metagenomes</taxon>
    </lineage>
</organism>
<dbReference type="InterPro" id="IPR004413">
    <property type="entry name" value="GatB"/>
</dbReference>
<dbReference type="InterPro" id="IPR014746">
    <property type="entry name" value="Gln_synth/guanido_kin_cat_dom"/>
</dbReference>
<keyword evidence="5" id="KW-0067">ATP-binding</keyword>